<keyword evidence="4 10" id="KW-0812">Transmembrane</keyword>
<keyword evidence="8 10" id="KW-0472">Membrane</keyword>
<feature type="transmembrane region" description="Helical" evidence="10">
    <location>
        <begin position="52"/>
        <end position="76"/>
    </location>
</feature>
<keyword evidence="11" id="KW-0496">Mitochondrion</keyword>
<gene>
    <name evidence="11" type="primary">ND4L</name>
</gene>
<dbReference type="Pfam" id="PF00420">
    <property type="entry name" value="Oxidored_q2"/>
    <property type="match status" value="1"/>
</dbReference>
<reference evidence="11" key="1">
    <citation type="submission" date="2013-04" db="EMBL/GenBank/DDBJ databases">
        <authorList>
            <person name="Chen Z.Y."/>
            <person name="Gui J.F."/>
            <person name="Zhang Q.Y."/>
        </authorList>
    </citation>
    <scope>NUCLEOTIDE SEQUENCE</scope>
</reference>
<dbReference type="EMBL" id="AP015024">
    <property type="protein sequence ID" value="BAV13776.1"/>
    <property type="molecule type" value="Genomic_DNA"/>
</dbReference>
<comment type="subcellular location">
    <subcellularLocation>
        <location evidence="1">Membrane</location>
        <topology evidence="1">Multi-pass membrane protein</topology>
    </subcellularLocation>
</comment>
<evidence type="ECO:0000313" key="11">
    <source>
        <dbReference type="EMBL" id="AGQ42761.1"/>
    </source>
</evidence>
<dbReference type="InterPro" id="IPR039428">
    <property type="entry name" value="NUOK/Mnh_C1-like"/>
</dbReference>
<evidence type="ECO:0000256" key="6">
    <source>
        <dbReference type="ARBA" id="ARBA00022989"/>
    </source>
</evidence>
<comment type="similarity">
    <text evidence="2">Belongs to the complex I subunit 4L family.</text>
</comment>
<evidence type="ECO:0000256" key="9">
    <source>
        <dbReference type="ARBA" id="ARBA00031586"/>
    </source>
</evidence>
<dbReference type="GeneID" id="24120705"/>
<geneLocation type="mitochondrion" evidence="11"/>
<reference evidence="12" key="3">
    <citation type="submission" date="2015-10" db="EMBL/GenBank/DDBJ databases">
        <title>Evolutionary history of the amphioxus lineage based on mitogenomic.</title>
        <authorList>
            <person name="Igawa T."/>
            <person name="Li K.-L."/>
            <person name="Yong L.W."/>
            <person name="Hs A."/>
            <person name="Suzuki D."/>
            <person name="Morov A.R."/>
            <person name="Wang Y."/>
            <person name="Nozawa M."/>
            <person name="Lin C.-Y."/>
            <person name="Yu J.S."/>
            <person name="Henmi Y."/>
            <person name="Yasui K."/>
        </authorList>
    </citation>
    <scope>NUCLEOTIDE SEQUENCE</scope>
</reference>
<evidence type="ECO:0000256" key="8">
    <source>
        <dbReference type="ARBA" id="ARBA00023136"/>
    </source>
</evidence>
<dbReference type="CTD" id="4539"/>
<accession>A0A0E3D820</accession>
<evidence type="ECO:0000256" key="2">
    <source>
        <dbReference type="ARBA" id="ARBA00010519"/>
    </source>
</evidence>
<evidence type="ECO:0000256" key="7">
    <source>
        <dbReference type="ARBA" id="ARBA00023027"/>
    </source>
</evidence>
<sequence length="91" mass="9719">MTTVMVVFFIALVGLGLSQVHLLSVLLCLEMMMVALYLGLGMVALPGFEYPLMLALVLLTFSACEASSGLALLVLISRSHGSDLLKVFNLS</sequence>
<evidence type="ECO:0000313" key="12">
    <source>
        <dbReference type="EMBL" id="BAV13776.1"/>
    </source>
</evidence>
<evidence type="ECO:0000256" key="10">
    <source>
        <dbReference type="SAM" id="Phobius"/>
    </source>
</evidence>
<evidence type="ECO:0000256" key="5">
    <source>
        <dbReference type="ARBA" id="ARBA00022967"/>
    </source>
</evidence>
<evidence type="ECO:0000256" key="4">
    <source>
        <dbReference type="ARBA" id="ARBA00022692"/>
    </source>
</evidence>
<dbReference type="EMBL" id="KC896827">
    <property type="protein sequence ID" value="AGQ42761.1"/>
    <property type="molecule type" value="Genomic_DNA"/>
</dbReference>
<evidence type="ECO:0000256" key="3">
    <source>
        <dbReference type="ARBA" id="ARBA00016612"/>
    </source>
</evidence>
<dbReference type="AlphaFoldDB" id="A0A0E3D820"/>
<organism evidence="11">
    <name type="scientific">Epigonichthys cultellus</name>
    <dbReference type="NCBI Taxonomy" id="1355229"/>
    <lineage>
        <taxon>Eukaryota</taxon>
        <taxon>Metazoa</taxon>
        <taxon>Chordata</taxon>
        <taxon>Cephalochordata</taxon>
        <taxon>Leptocardii</taxon>
        <taxon>Amphioxiformes</taxon>
        <taxon>Branchiostomatidae</taxon>
        <taxon>Epigonichthys</taxon>
    </lineage>
</organism>
<protein>
    <recommendedName>
        <fullName evidence="3">NADH-ubiquinone oxidoreductase chain 4L</fullName>
    </recommendedName>
    <alternativeName>
        <fullName evidence="9">NADH dehydrogenase subunit 4L</fullName>
    </alternativeName>
</protein>
<keyword evidence="6 10" id="KW-1133">Transmembrane helix</keyword>
<dbReference type="RefSeq" id="YP_009130907.1">
    <property type="nucleotide sequence ID" value="NC_026836.1"/>
</dbReference>
<dbReference type="Gene3D" id="1.10.287.3510">
    <property type="match status" value="1"/>
</dbReference>
<dbReference type="GO" id="GO:0016020">
    <property type="term" value="C:membrane"/>
    <property type="evidence" value="ECO:0007669"/>
    <property type="project" value="UniProtKB-SubCell"/>
</dbReference>
<keyword evidence="5" id="KW-1278">Translocase</keyword>
<proteinExistence type="inferred from homology"/>
<reference evidence="11" key="2">
    <citation type="journal article" date="2014" name="Zool. Sci.">
        <title>Complete Mitochondrial Genome of Epigonichthys cultellus (Cephalochordata: Branchiostomatidae).</title>
        <authorList>
            <person name="Li W.Y."/>
            <person name="Fang S.H."/>
            <person name="Wang Y.Q."/>
        </authorList>
    </citation>
    <scope>NUCLEOTIDE SEQUENCE</scope>
</reference>
<name>A0A0E3D820_9BRAN</name>
<feature type="transmembrane region" description="Helical" evidence="10">
    <location>
        <begin position="7"/>
        <end position="40"/>
    </location>
</feature>
<keyword evidence="7" id="KW-0520">NAD</keyword>
<evidence type="ECO:0000256" key="1">
    <source>
        <dbReference type="ARBA" id="ARBA00004141"/>
    </source>
</evidence>